<sequence>MLFIIIALLVFITQSLFAAWWWIAVVAFVAAVLVGRSNLEAFLSGFFGVACVWVARAYFINQANDGLLSGKIAQFFALPSGDWLLIVTGVIGGLVGAFAAWTGYSLKAIWSKK</sequence>
<dbReference type="OrthoDB" id="1525231at2"/>
<feature type="transmembrane region" description="Helical" evidence="1">
    <location>
        <begin position="83"/>
        <end position="104"/>
    </location>
</feature>
<keyword evidence="3" id="KW-1185">Reference proteome</keyword>
<dbReference type="AlphaFoldDB" id="A1ZNG2"/>
<accession>A1ZNG2</accession>
<dbReference type="EMBL" id="AAWS01000018">
    <property type="protein sequence ID" value="EAY28073.1"/>
    <property type="molecule type" value="Genomic_DNA"/>
</dbReference>
<proteinExistence type="predicted"/>
<gene>
    <name evidence="2" type="ORF">M23134_02183</name>
</gene>
<protein>
    <submittedName>
        <fullName evidence="2">Uncharacterized protein</fullName>
    </submittedName>
</protein>
<dbReference type="RefSeq" id="WP_004155998.1">
    <property type="nucleotide sequence ID" value="NZ_AAWS01000018.1"/>
</dbReference>
<keyword evidence="1" id="KW-1133">Transmembrane helix</keyword>
<evidence type="ECO:0000256" key="1">
    <source>
        <dbReference type="SAM" id="Phobius"/>
    </source>
</evidence>
<reference evidence="2 3" key="1">
    <citation type="submission" date="2007-01" db="EMBL/GenBank/DDBJ databases">
        <authorList>
            <person name="Haygood M."/>
            <person name="Podell S."/>
            <person name="Anderson C."/>
            <person name="Hopkinson B."/>
            <person name="Roe K."/>
            <person name="Barbeau K."/>
            <person name="Gaasterland T."/>
            <person name="Ferriera S."/>
            <person name="Johnson J."/>
            <person name="Kravitz S."/>
            <person name="Beeson K."/>
            <person name="Sutton G."/>
            <person name="Rogers Y.-H."/>
            <person name="Friedman R."/>
            <person name="Frazier M."/>
            <person name="Venter J.C."/>
        </authorList>
    </citation>
    <scope>NUCLEOTIDE SEQUENCE [LARGE SCALE GENOMIC DNA]</scope>
    <source>
        <strain evidence="2 3">ATCC 23134</strain>
    </source>
</reference>
<name>A1ZNG2_MICM2</name>
<feature type="transmembrane region" description="Helical" evidence="1">
    <location>
        <begin position="41"/>
        <end position="59"/>
    </location>
</feature>
<organism evidence="2 3">
    <name type="scientific">Microscilla marina ATCC 23134</name>
    <dbReference type="NCBI Taxonomy" id="313606"/>
    <lineage>
        <taxon>Bacteria</taxon>
        <taxon>Pseudomonadati</taxon>
        <taxon>Bacteroidota</taxon>
        <taxon>Cytophagia</taxon>
        <taxon>Cytophagales</taxon>
        <taxon>Microscillaceae</taxon>
        <taxon>Microscilla</taxon>
    </lineage>
</organism>
<keyword evidence="1" id="KW-0472">Membrane</keyword>
<comment type="caution">
    <text evidence="2">The sequence shown here is derived from an EMBL/GenBank/DDBJ whole genome shotgun (WGS) entry which is preliminary data.</text>
</comment>
<dbReference type="Proteomes" id="UP000004095">
    <property type="component" value="Unassembled WGS sequence"/>
</dbReference>
<feature type="transmembrane region" description="Helical" evidence="1">
    <location>
        <begin position="6"/>
        <end position="34"/>
    </location>
</feature>
<keyword evidence="1" id="KW-0812">Transmembrane</keyword>
<dbReference type="eggNOG" id="ENOG5033373">
    <property type="taxonomic scope" value="Bacteria"/>
</dbReference>
<evidence type="ECO:0000313" key="2">
    <source>
        <dbReference type="EMBL" id="EAY28073.1"/>
    </source>
</evidence>
<evidence type="ECO:0000313" key="3">
    <source>
        <dbReference type="Proteomes" id="UP000004095"/>
    </source>
</evidence>